<dbReference type="EMBL" id="DF236960">
    <property type="protein sequence ID" value="GAQ78352.1"/>
    <property type="molecule type" value="Genomic_DNA"/>
</dbReference>
<protein>
    <recommendedName>
        <fullName evidence="4">F-box domain-containing protein</fullName>
    </recommendedName>
</protein>
<dbReference type="AlphaFoldDB" id="A0A1Y1HL41"/>
<keyword evidence="3" id="KW-1185">Reference proteome</keyword>
<evidence type="ECO:0000313" key="3">
    <source>
        <dbReference type="Proteomes" id="UP000054558"/>
    </source>
</evidence>
<proteinExistence type="predicted"/>
<accession>A0A1Y1HL41</accession>
<dbReference type="SUPFAM" id="SSF52047">
    <property type="entry name" value="RNI-like"/>
    <property type="match status" value="1"/>
</dbReference>
<dbReference type="Gene3D" id="3.80.10.10">
    <property type="entry name" value="Ribonuclease Inhibitor"/>
    <property type="match status" value="1"/>
</dbReference>
<dbReference type="OrthoDB" id="550575at2759"/>
<dbReference type="InterPro" id="IPR032675">
    <property type="entry name" value="LRR_dom_sf"/>
</dbReference>
<feature type="region of interest" description="Disordered" evidence="1">
    <location>
        <begin position="42"/>
        <end position="62"/>
    </location>
</feature>
<dbReference type="Proteomes" id="UP000054558">
    <property type="component" value="Unassembled WGS sequence"/>
</dbReference>
<organism evidence="2 3">
    <name type="scientific">Klebsormidium nitens</name>
    <name type="common">Green alga</name>
    <name type="synonym">Ulothrix nitens</name>
    <dbReference type="NCBI Taxonomy" id="105231"/>
    <lineage>
        <taxon>Eukaryota</taxon>
        <taxon>Viridiplantae</taxon>
        <taxon>Streptophyta</taxon>
        <taxon>Klebsormidiophyceae</taxon>
        <taxon>Klebsormidiales</taxon>
        <taxon>Klebsormidiaceae</taxon>
        <taxon>Klebsormidium</taxon>
    </lineage>
</organism>
<name>A0A1Y1HL41_KLENI</name>
<dbReference type="PANTHER" id="PTHR13318:SF95">
    <property type="entry name" value="F-BOX PROTEIN YLR352W"/>
    <property type="match status" value="1"/>
</dbReference>
<evidence type="ECO:0008006" key="4">
    <source>
        <dbReference type="Google" id="ProtNLM"/>
    </source>
</evidence>
<evidence type="ECO:0000256" key="1">
    <source>
        <dbReference type="SAM" id="MobiDB-lite"/>
    </source>
</evidence>
<gene>
    <name evidence="2" type="ORF">KFL_000110490</name>
</gene>
<reference evidence="2 3" key="1">
    <citation type="journal article" date="2014" name="Nat. Commun.">
        <title>Klebsormidium flaccidum genome reveals primary factors for plant terrestrial adaptation.</title>
        <authorList>
            <person name="Hori K."/>
            <person name="Maruyama F."/>
            <person name="Fujisawa T."/>
            <person name="Togashi T."/>
            <person name="Yamamoto N."/>
            <person name="Seo M."/>
            <person name="Sato S."/>
            <person name="Yamada T."/>
            <person name="Mori H."/>
            <person name="Tajima N."/>
            <person name="Moriyama T."/>
            <person name="Ikeuchi M."/>
            <person name="Watanabe M."/>
            <person name="Wada H."/>
            <person name="Kobayashi K."/>
            <person name="Saito M."/>
            <person name="Masuda T."/>
            <person name="Sasaki-Sekimoto Y."/>
            <person name="Mashiguchi K."/>
            <person name="Awai K."/>
            <person name="Shimojima M."/>
            <person name="Masuda S."/>
            <person name="Iwai M."/>
            <person name="Nobusawa T."/>
            <person name="Narise T."/>
            <person name="Kondo S."/>
            <person name="Saito H."/>
            <person name="Sato R."/>
            <person name="Murakawa M."/>
            <person name="Ihara Y."/>
            <person name="Oshima-Yamada Y."/>
            <person name="Ohtaka K."/>
            <person name="Satoh M."/>
            <person name="Sonobe K."/>
            <person name="Ishii M."/>
            <person name="Ohtani R."/>
            <person name="Kanamori-Sato M."/>
            <person name="Honoki R."/>
            <person name="Miyazaki D."/>
            <person name="Mochizuki H."/>
            <person name="Umetsu J."/>
            <person name="Higashi K."/>
            <person name="Shibata D."/>
            <person name="Kamiya Y."/>
            <person name="Sato N."/>
            <person name="Nakamura Y."/>
            <person name="Tabata S."/>
            <person name="Ida S."/>
            <person name="Kurokawa K."/>
            <person name="Ohta H."/>
        </authorList>
    </citation>
    <scope>NUCLEOTIDE SEQUENCE [LARGE SCALE GENOMIC DNA]</scope>
    <source>
        <strain evidence="2 3">NIES-2285</strain>
    </source>
</reference>
<evidence type="ECO:0000313" key="2">
    <source>
        <dbReference type="EMBL" id="GAQ78352.1"/>
    </source>
</evidence>
<dbReference type="PANTHER" id="PTHR13318">
    <property type="entry name" value="PARTNER OF PAIRED, ISOFORM B-RELATED"/>
    <property type="match status" value="1"/>
</dbReference>
<sequence>MGLLASCKRVGLRLVRAVCGGAERRGSTAERKAALQCELGSRGKHRGKQKPVVTSAPEGQNEAGLEIRARGQGTTIQDLDTQCLSRIMWHLQEEHMVCFDGPPSPNESLKACSLVCREWLKAASYAKKTLTLRGGAQVSALPKLLSRFPDLQGVQFRDVRIELERGRGAKTSGSLKKRGKRLPAASAGLCDLPLELLVPSCRRLNFLKLIKCTKVSDAGLNAVIRGCTALLSLQLEKCGGFSGAAFEGVQCQIQGLVLDSCCDLTSAGLKAAAAACPSLQTLCITNDGDGPDLSAGVEGFAKWCPGPVLACSCQITDSTLRNFVVGCRLLDEAVIYFEDGITDDGVDAFMTGLPSLNRVKLLLNRQLSRKGLLLHRVTVR</sequence>